<feature type="compositionally biased region" description="Basic and acidic residues" evidence="10">
    <location>
        <begin position="50"/>
        <end position="68"/>
    </location>
</feature>
<evidence type="ECO:0000313" key="12">
    <source>
        <dbReference type="Proteomes" id="UP000504606"/>
    </source>
</evidence>
<evidence type="ECO:0000313" key="13">
    <source>
        <dbReference type="RefSeq" id="XP_052130271.1"/>
    </source>
</evidence>
<dbReference type="FunFam" id="3.30.160.60:FF:000744">
    <property type="entry name" value="zinc finger E-box-binding homeobox 1"/>
    <property type="match status" value="1"/>
</dbReference>
<dbReference type="FunFam" id="3.30.160.60:FF:002343">
    <property type="entry name" value="Zinc finger protein 33A"/>
    <property type="match status" value="2"/>
</dbReference>
<keyword evidence="4" id="KW-0677">Repeat</keyword>
<evidence type="ECO:0000256" key="1">
    <source>
        <dbReference type="ARBA" id="ARBA00004123"/>
    </source>
</evidence>
<dbReference type="FunFam" id="3.30.160.60:FF:000260">
    <property type="entry name" value="Spalt-like transcription factor 1"/>
    <property type="match status" value="1"/>
</dbReference>
<dbReference type="FunFam" id="3.30.160.60:FF:000912">
    <property type="entry name" value="Zinc finger protein 660"/>
    <property type="match status" value="1"/>
</dbReference>
<feature type="domain" description="C2H2-type" evidence="11">
    <location>
        <begin position="184"/>
        <end position="211"/>
    </location>
</feature>
<reference evidence="13" key="1">
    <citation type="submission" date="2025-08" db="UniProtKB">
        <authorList>
            <consortium name="RefSeq"/>
        </authorList>
    </citation>
    <scope>IDENTIFICATION</scope>
    <source>
        <tissue evidence="13">Whole organism</tissue>
    </source>
</reference>
<dbReference type="FunFam" id="3.30.160.60:FF:003288">
    <property type="entry name" value="Uncharacterized protein"/>
    <property type="match status" value="1"/>
</dbReference>
<dbReference type="FunFam" id="3.30.160.60:FF:001498">
    <property type="entry name" value="Zinc finger protein 404"/>
    <property type="match status" value="1"/>
</dbReference>
<dbReference type="FunFam" id="3.30.160.60:FF:000557">
    <property type="entry name" value="zinc finger and SCAN domain-containing protein 29"/>
    <property type="match status" value="1"/>
</dbReference>
<dbReference type="PROSITE" id="PS50157">
    <property type="entry name" value="ZINC_FINGER_C2H2_2"/>
    <property type="match status" value="9"/>
</dbReference>
<protein>
    <submittedName>
        <fullName evidence="13">Zinc finger protein 271-like</fullName>
    </submittedName>
</protein>
<dbReference type="KEGG" id="foc:113209032"/>
<accession>A0A9C6XTU4</accession>
<evidence type="ECO:0000256" key="2">
    <source>
        <dbReference type="ARBA" id="ARBA00006991"/>
    </source>
</evidence>
<evidence type="ECO:0000259" key="11">
    <source>
        <dbReference type="PROSITE" id="PS50157"/>
    </source>
</evidence>
<dbReference type="AlphaFoldDB" id="A0A9C6XTU4"/>
<keyword evidence="7" id="KW-0238">DNA-binding</keyword>
<gene>
    <name evidence="13" type="primary">LOC113209032</name>
</gene>
<evidence type="ECO:0000256" key="4">
    <source>
        <dbReference type="ARBA" id="ARBA00022737"/>
    </source>
</evidence>
<dbReference type="PANTHER" id="PTHR16515:SF49">
    <property type="entry name" value="GASTRULA ZINC FINGER PROTEIN XLCGF49.1-LIKE-RELATED"/>
    <property type="match status" value="1"/>
</dbReference>
<feature type="domain" description="C2H2-type" evidence="11">
    <location>
        <begin position="128"/>
        <end position="155"/>
    </location>
</feature>
<keyword evidence="6" id="KW-0862">Zinc</keyword>
<dbReference type="GO" id="GO:0008270">
    <property type="term" value="F:zinc ion binding"/>
    <property type="evidence" value="ECO:0007669"/>
    <property type="project" value="UniProtKB-KW"/>
</dbReference>
<dbReference type="InterPro" id="IPR050331">
    <property type="entry name" value="Zinc_finger"/>
</dbReference>
<dbReference type="SUPFAM" id="SSF57667">
    <property type="entry name" value="beta-beta-alpha zinc fingers"/>
    <property type="match status" value="5"/>
</dbReference>
<dbReference type="FunFam" id="3.30.160.60:FF:000446">
    <property type="entry name" value="Zinc finger protein"/>
    <property type="match status" value="1"/>
</dbReference>
<dbReference type="GeneID" id="113209032"/>
<dbReference type="Proteomes" id="UP000504606">
    <property type="component" value="Unplaced"/>
</dbReference>
<dbReference type="GO" id="GO:0005634">
    <property type="term" value="C:nucleus"/>
    <property type="evidence" value="ECO:0007669"/>
    <property type="project" value="UniProtKB-SubCell"/>
</dbReference>
<feature type="domain" description="C2H2-type" evidence="11">
    <location>
        <begin position="212"/>
        <end position="239"/>
    </location>
</feature>
<evidence type="ECO:0000256" key="10">
    <source>
        <dbReference type="SAM" id="MobiDB-lite"/>
    </source>
</evidence>
<evidence type="ECO:0000256" key="3">
    <source>
        <dbReference type="ARBA" id="ARBA00022723"/>
    </source>
</evidence>
<keyword evidence="5 9" id="KW-0863">Zinc-finger</keyword>
<dbReference type="Pfam" id="PF00096">
    <property type="entry name" value="zf-C2H2"/>
    <property type="match status" value="9"/>
</dbReference>
<dbReference type="OrthoDB" id="8117402at2759"/>
<organism evidence="12 13">
    <name type="scientific">Frankliniella occidentalis</name>
    <name type="common">Western flower thrips</name>
    <name type="synonym">Euthrips occidentalis</name>
    <dbReference type="NCBI Taxonomy" id="133901"/>
    <lineage>
        <taxon>Eukaryota</taxon>
        <taxon>Metazoa</taxon>
        <taxon>Ecdysozoa</taxon>
        <taxon>Arthropoda</taxon>
        <taxon>Hexapoda</taxon>
        <taxon>Insecta</taxon>
        <taxon>Pterygota</taxon>
        <taxon>Neoptera</taxon>
        <taxon>Paraneoptera</taxon>
        <taxon>Thysanoptera</taxon>
        <taxon>Terebrantia</taxon>
        <taxon>Thripoidea</taxon>
        <taxon>Thripidae</taxon>
        <taxon>Frankliniella</taxon>
    </lineage>
</organism>
<evidence type="ECO:0000256" key="9">
    <source>
        <dbReference type="PROSITE-ProRule" id="PRU00042"/>
    </source>
</evidence>
<evidence type="ECO:0000256" key="7">
    <source>
        <dbReference type="ARBA" id="ARBA00023125"/>
    </source>
</evidence>
<name>A0A9C6XTU4_FRAOC</name>
<feature type="domain" description="C2H2-type" evidence="11">
    <location>
        <begin position="419"/>
        <end position="446"/>
    </location>
</feature>
<feature type="region of interest" description="Disordered" evidence="10">
    <location>
        <begin position="328"/>
        <end position="413"/>
    </location>
</feature>
<comment type="subcellular location">
    <subcellularLocation>
        <location evidence="1">Nucleus</location>
    </subcellularLocation>
</comment>
<evidence type="ECO:0000256" key="8">
    <source>
        <dbReference type="ARBA" id="ARBA00023242"/>
    </source>
</evidence>
<feature type="domain" description="C2H2-type" evidence="11">
    <location>
        <begin position="503"/>
        <end position="530"/>
    </location>
</feature>
<evidence type="ECO:0000256" key="6">
    <source>
        <dbReference type="ARBA" id="ARBA00022833"/>
    </source>
</evidence>
<evidence type="ECO:0000256" key="5">
    <source>
        <dbReference type="ARBA" id="ARBA00022771"/>
    </source>
</evidence>
<keyword evidence="8" id="KW-0539">Nucleus</keyword>
<feature type="region of interest" description="Disordered" evidence="10">
    <location>
        <begin position="37"/>
        <end position="120"/>
    </location>
</feature>
<dbReference type="RefSeq" id="XP_052130271.1">
    <property type="nucleotide sequence ID" value="XM_052274311.1"/>
</dbReference>
<feature type="domain" description="C2H2-type" evidence="11">
    <location>
        <begin position="447"/>
        <end position="474"/>
    </location>
</feature>
<dbReference type="PANTHER" id="PTHR16515">
    <property type="entry name" value="PR DOMAIN ZINC FINGER PROTEIN"/>
    <property type="match status" value="1"/>
</dbReference>
<keyword evidence="12" id="KW-1185">Reference proteome</keyword>
<dbReference type="InterPro" id="IPR013087">
    <property type="entry name" value="Znf_C2H2_type"/>
</dbReference>
<proteinExistence type="inferred from homology"/>
<feature type="compositionally biased region" description="Polar residues" evidence="10">
    <location>
        <begin position="359"/>
        <end position="377"/>
    </location>
</feature>
<dbReference type="SMART" id="SM00355">
    <property type="entry name" value="ZnF_C2H2"/>
    <property type="match status" value="9"/>
</dbReference>
<comment type="similarity">
    <text evidence="2">Belongs to the krueppel C2H2-type zinc-finger protein family.</text>
</comment>
<dbReference type="PROSITE" id="PS00028">
    <property type="entry name" value="ZINC_FINGER_C2H2_1"/>
    <property type="match status" value="8"/>
</dbReference>
<dbReference type="InterPro" id="IPR036236">
    <property type="entry name" value="Znf_C2H2_sf"/>
</dbReference>
<dbReference type="GO" id="GO:0003677">
    <property type="term" value="F:DNA binding"/>
    <property type="evidence" value="ECO:0007669"/>
    <property type="project" value="UniProtKB-KW"/>
</dbReference>
<feature type="domain" description="C2H2-type" evidence="11">
    <location>
        <begin position="240"/>
        <end position="269"/>
    </location>
</feature>
<feature type="domain" description="C2H2-type" evidence="11">
    <location>
        <begin position="156"/>
        <end position="183"/>
    </location>
</feature>
<sequence>MSVDEGRELDKLKKEHDDQLGLLVTDCYSLQDEQCPVEDAARGGPGDYDVQPKQRDEVASSLGDETRQGDSTVNAQPVMIHQPDAQKASRVLRKKPLGRKYTGSGSGSNSDRSGALQANTSNHTGMAFNCEVCKKNFEKASSLKRHIMYHTGEKPYECDLCPLRFTEKGHLVVHTRTHTGEKPFSCDLCPSRFTVKGNLVDHMRVHTGEKPYKCATCKLRFTKKCHLIRHMRTHTGEKPYTCDVCNKAFNQKSNLNKHKTICISGALVPGAGPSSLPSSAASLWEDPSAEVSVDEGAELDELKREHDDQLGLVVTACFSLQDKQCPVEDAAREGPGDGEMQPEQRHEEVASSLDDATRQGDSTVDVQPVQNSQQDAQKPSRVLRKKQLVRKYTGSGSGSKSDHSGAQQANSTKRTGRAFQCKVCDKSFAHAASLKRHIMYHNGEKPFRCDLCPKRFTEKSNLVDHMRIHTGEKPYKCDLCPNRFVQKSNLVKHKRTHTGEKPYKCDVCKMCFTEKGNLIRHMRTHTGEKP</sequence>
<feature type="domain" description="C2H2-type" evidence="11">
    <location>
        <begin position="475"/>
        <end position="502"/>
    </location>
</feature>
<dbReference type="Gene3D" id="3.30.160.60">
    <property type="entry name" value="Classic Zinc Finger"/>
    <property type="match status" value="9"/>
</dbReference>
<dbReference type="GO" id="GO:0045596">
    <property type="term" value="P:negative regulation of cell differentiation"/>
    <property type="evidence" value="ECO:0007669"/>
    <property type="project" value="UniProtKB-ARBA"/>
</dbReference>
<keyword evidence="3" id="KW-0479">Metal-binding</keyword>
<dbReference type="GO" id="GO:0006355">
    <property type="term" value="P:regulation of DNA-templated transcription"/>
    <property type="evidence" value="ECO:0007669"/>
    <property type="project" value="UniProtKB-ARBA"/>
</dbReference>